<reference evidence="1 2" key="1">
    <citation type="journal article" date="2018" name="ISME J.">
        <title>Involvement of Burkholderiaceae and sulfurous volatiles in disease-suppressive soils.</title>
        <authorList>
            <person name="Carrion V.J."/>
            <person name="Cordovez V."/>
            <person name="Tyc O."/>
            <person name="Etalo D.W."/>
            <person name="de Bruijn I."/>
            <person name="de Jager V.C."/>
            <person name="Medema M.H."/>
            <person name="Eberl L."/>
            <person name="Raaijmakers J.M."/>
        </authorList>
    </citation>
    <scope>NUCLEOTIDE SEQUENCE [LARGE SCALE GENOMIC DNA]</scope>
    <source>
        <strain evidence="2">mHSR5</strain>
    </source>
</reference>
<accession>A0A2Z5MQH9</accession>
<protein>
    <submittedName>
        <fullName evidence="1">Uncharacterized protein</fullName>
    </submittedName>
</protein>
<dbReference type="OrthoDB" id="9012072at2"/>
<evidence type="ECO:0000313" key="2">
    <source>
        <dbReference type="Proteomes" id="UP000253104"/>
    </source>
</evidence>
<organism evidence="1 2">
    <name type="scientific">Burkholderia pyrrocinia</name>
    <name type="common">Pseudomonas pyrrocinia</name>
    <dbReference type="NCBI Taxonomy" id="60550"/>
    <lineage>
        <taxon>Bacteria</taxon>
        <taxon>Pseudomonadati</taxon>
        <taxon>Pseudomonadota</taxon>
        <taxon>Betaproteobacteria</taxon>
        <taxon>Burkholderiales</taxon>
        <taxon>Burkholderiaceae</taxon>
        <taxon>Burkholderia</taxon>
        <taxon>Burkholderia cepacia complex</taxon>
    </lineage>
</organism>
<sequence length="75" mass="8603">METNRPCLPWMDVIDAHSELFGFEPGGHVYLSINHVNRQISIRPDYGDPLVRGRVKEPFRQIGYQYELPGMSLTG</sequence>
<gene>
    <name evidence="1" type="ORF">CUJ89_02155</name>
</gene>
<dbReference type="AlphaFoldDB" id="A0A2Z5MQH9"/>
<dbReference type="EMBL" id="CP024902">
    <property type="protein sequence ID" value="AXF19432.1"/>
    <property type="molecule type" value="Genomic_DNA"/>
</dbReference>
<proteinExistence type="predicted"/>
<evidence type="ECO:0000313" key="1">
    <source>
        <dbReference type="EMBL" id="AXF19432.1"/>
    </source>
</evidence>
<name>A0A2Z5MQH9_BURPY</name>
<dbReference type="Proteomes" id="UP000253104">
    <property type="component" value="Chromosome mHSR5_A"/>
</dbReference>
<dbReference type="RefSeq" id="WP_114175840.1">
    <property type="nucleotide sequence ID" value="NZ_CP024902.1"/>
</dbReference>